<name>A0A4Y7KPJ4_PAPSO</name>
<dbReference type="PANTHER" id="PTHR11620">
    <property type="entry name" value="60S RIBOSOMAL PROTEIN L23A"/>
    <property type="match status" value="1"/>
</dbReference>
<dbReference type="InterPro" id="IPR012678">
    <property type="entry name" value="Ribosomal_uL23/eL15/eS24_sf"/>
</dbReference>
<keyword evidence="2" id="KW-0689">Ribosomal protein</keyword>
<evidence type="ECO:0000256" key="1">
    <source>
        <dbReference type="ARBA" id="ARBA00006700"/>
    </source>
</evidence>
<dbReference type="STRING" id="3469.A0A4Y7KPJ4"/>
<evidence type="ECO:0000256" key="2">
    <source>
        <dbReference type="ARBA" id="ARBA00022980"/>
    </source>
</evidence>
<dbReference type="GO" id="GO:0003735">
    <property type="term" value="F:structural constituent of ribosome"/>
    <property type="evidence" value="ECO:0007669"/>
    <property type="project" value="InterPro"/>
</dbReference>
<comment type="similarity">
    <text evidence="1">Belongs to the universal ribosomal protein uL23 family.</text>
</comment>
<gene>
    <name evidence="4" type="ORF">C5167_050235</name>
</gene>
<dbReference type="AlphaFoldDB" id="A0A4Y7KPJ4"/>
<evidence type="ECO:0000313" key="4">
    <source>
        <dbReference type="EMBL" id="RZC74757.1"/>
    </source>
</evidence>
<sequence>MQFYGAFLIILKDKLNHCQILKYQLRTNSAIKKIEDNNSEFHVDIRAYKKMIKFSVKKMCEE</sequence>
<dbReference type="GO" id="GO:1990904">
    <property type="term" value="C:ribonucleoprotein complex"/>
    <property type="evidence" value="ECO:0007669"/>
    <property type="project" value="UniProtKB-KW"/>
</dbReference>
<dbReference type="Gene3D" id="3.30.70.330">
    <property type="match status" value="1"/>
</dbReference>
<dbReference type="EMBL" id="CM010722">
    <property type="protein sequence ID" value="RZC74757.1"/>
    <property type="molecule type" value="Genomic_DNA"/>
</dbReference>
<dbReference type="GO" id="GO:0005840">
    <property type="term" value="C:ribosome"/>
    <property type="evidence" value="ECO:0007669"/>
    <property type="project" value="UniProtKB-KW"/>
</dbReference>
<keyword evidence="3" id="KW-0687">Ribonucleoprotein</keyword>
<dbReference type="Gramene" id="RZC74757">
    <property type="protein sequence ID" value="RZC74757"/>
    <property type="gene ID" value="C5167_050235"/>
</dbReference>
<proteinExistence type="inferred from homology"/>
<evidence type="ECO:0000313" key="5">
    <source>
        <dbReference type="Proteomes" id="UP000316621"/>
    </source>
</evidence>
<accession>A0A4Y7KPJ4</accession>
<protein>
    <submittedName>
        <fullName evidence="4">Uncharacterized protein</fullName>
    </submittedName>
</protein>
<dbReference type="InterPro" id="IPR012677">
    <property type="entry name" value="Nucleotide-bd_a/b_plait_sf"/>
</dbReference>
<dbReference type="InterPro" id="IPR013025">
    <property type="entry name" value="Ribosomal_uL23-like"/>
</dbReference>
<organism evidence="4 5">
    <name type="scientific">Papaver somniferum</name>
    <name type="common">Opium poppy</name>
    <dbReference type="NCBI Taxonomy" id="3469"/>
    <lineage>
        <taxon>Eukaryota</taxon>
        <taxon>Viridiplantae</taxon>
        <taxon>Streptophyta</taxon>
        <taxon>Embryophyta</taxon>
        <taxon>Tracheophyta</taxon>
        <taxon>Spermatophyta</taxon>
        <taxon>Magnoliopsida</taxon>
        <taxon>Ranunculales</taxon>
        <taxon>Papaveraceae</taxon>
        <taxon>Papaveroideae</taxon>
        <taxon>Papaver</taxon>
    </lineage>
</organism>
<reference evidence="4 5" key="1">
    <citation type="journal article" date="2018" name="Science">
        <title>The opium poppy genome and morphinan production.</title>
        <authorList>
            <person name="Guo L."/>
            <person name="Winzer T."/>
            <person name="Yang X."/>
            <person name="Li Y."/>
            <person name="Ning Z."/>
            <person name="He Z."/>
            <person name="Teodor R."/>
            <person name="Lu Y."/>
            <person name="Bowser T.A."/>
            <person name="Graham I.A."/>
            <person name="Ye K."/>
        </authorList>
    </citation>
    <scope>NUCLEOTIDE SEQUENCE [LARGE SCALE GENOMIC DNA]</scope>
    <source>
        <strain evidence="5">cv. HN1</strain>
        <tissue evidence="4">Leaves</tissue>
    </source>
</reference>
<keyword evidence="5" id="KW-1185">Reference proteome</keyword>
<dbReference type="Proteomes" id="UP000316621">
    <property type="component" value="Chromosome 8"/>
</dbReference>
<evidence type="ECO:0000256" key="3">
    <source>
        <dbReference type="ARBA" id="ARBA00023274"/>
    </source>
</evidence>
<dbReference type="SUPFAM" id="SSF54189">
    <property type="entry name" value="Ribosomal proteins S24e, L23 and L15e"/>
    <property type="match status" value="1"/>
</dbReference>
<dbReference type="GO" id="GO:0006412">
    <property type="term" value="P:translation"/>
    <property type="evidence" value="ECO:0007669"/>
    <property type="project" value="InterPro"/>
</dbReference>